<dbReference type="PANTHER" id="PTHR21301:SF11">
    <property type="entry name" value="GIY-YIG DOMAIN-CONTAINING PROTEIN"/>
    <property type="match status" value="1"/>
</dbReference>
<sequence>MLKSRRDKVGSDPASGSKKFVLNLSEYALTDHEESVLRKGLNFSIVNPHFNLDMACAVESVITKLPHISGMEFRWKVRSMLQKSKSPTSNISKEELKAVKSLRLNKDIRILPADKGNCTVVLDEIKYRDKINTLLKSGVYEPLAKDPTASVERRVQQILAQYKTVLPAEVKRKLTPYHSKPPHLYGLPKIHKPGIPLRPIVSSIGSPCYALAAFLQKILSPLAGRSGSFVKNSGHFIELLKSVNLRRHDMLASFDVVSLFTNVPVDEALQVIRSRLSNDNTLAERSVLKVEAIMELLDVCLRTTYFQGDDGFYQQKDGMAMGSSLSPVVSNIYMEHFEQLAIDSAQDKPSLWLRYVDDTFVIWPHGAEGIQNFLTHLNSLRPAIQFTMEIESEGTIPFLDVLVMKKGTALTTKVHRKPTHTGRYLNFNSNHPPHVKRGIVHSLHDRATTICQDRQDRVLEVKSLKRDLQLSGYSQGFIDSVIRSKGGSRQKKKEEKPLGTVYIPYVKGISEKFKRIGNQYNIRTVFKTKHTLRSSLVRTKPKRDPQHTAQCVYSIPCQCGRSYIGETGRPLAVRIREHKHNLKQGLLEKSRLAQHAYEEGHRVSWDEARILEIESNSRYRKYKESAHMACSSNPISQPSLDISPIWIPLINEEVNKPKNIIS</sequence>
<proteinExistence type="predicted"/>
<keyword evidence="3" id="KW-1185">Reference proteome</keyword>
<dbReference type="OrthoDB" id="10058657at2759"/>
<dbReference type="InterPro" id="IPR000477">
    <property type="entry name" value="RT_dom"/>
</dbReference>
<dbReference type="InterPro" id="IPR043502">
    <property type="entry name" value="DNA/RNA_pol_sf"/>
</dbReference>
<dbReference type="GO" id="GO:0071897">
    <property type="term" value="P:DNA biosynthetic process"/>
    <property type="evidence" value="ECO:0007669"/>
    <property type="project" value="UniProtKB-ARBA"/>
</dbReference>
<organism evidence="2 3">
    <name type="scientific">Cryptotermes secundus</name>
    <dbReference type="NCBI Taxonomy" id="105785"/>
    <lineage>
        <taxon>Eukaryota</taxon>
        <taxon>Metazoa</taxon>
        <taxon>Ecdysozoa</taxon>
        <taxon>Arthropoda</taxon>
        <taxon>Hexapoda</taxon>
        <taxon>Insecta</taxon>
        <taxon>Pterygota</taxon>
        <taxon>Neoptera</taxon>
        <taxon>Polyneoptera</taxon>
        <taxon>Dictyoptera</taxon>
        <taxon>Blattodea</taxon>
        <taxon>Blattoidea</taxon>
        <taxon>Termitoidae</taxon>
        <taxon>Kalotermitidae</taxon>
        <taxon>Cryptotermitinae</taxon>
        <taxon>Cryptotermes</taxon>
    </lineage>
</organism>
<dbReference type="PANTHER" id="PTHR21301">
    <property type="entry name" value="REVERSE TRANSCRIPTASE"/>
    <property type="match status" value="1"/>
</dbReference>
<feature type="domain" description="Reverse transcriptase" evidence="1">
    <location>
        <begin position="168"/>
        <end position="410"/>
    </location>
</feature>
<gene>
    <name evidence="2" type="ORF">B7P43_G06453</name>
</gene>
<dbReference type="InterPro" id="IPR058912">
    <property type="entry name" value="HTH_animal"/>
</dbReference>
<accession>A0A2J7QJN5</accession>
<dbReference type="Proteomes" id="UP000235965">
    <property type="component" value="Unassembled WGS sequence"/>
</dbReference>
<evidence type="ECO:0000259" key="1">
    <source>
        <dbReference type="PROSITE" id="PS50878"/>
    </source>
</evidence>
<dbReference type="STRING" id="105785.A0A2J7QJN5"/>
<reference evidence="2 3" key="1">
    <citation type="submission" date="2017-12" db="EMBL/GenBank/DDBJ databases">
        <title>Hemimetabolous genomes reveal molecular basis of termite eusociality.</title>
        <authorList>
            <person name="Harrison M.C."/>
            <person name="Jongepier E."/>
            <person name="Robertson H.M."/>
            <person name="Arning N."/>
            <person name="Bitard-Feildel T."/>
            <person name="Chao H."/>
            <person name="Childers C.P."/>
            <person name="Dinh H."/>
            <person name="Doddapaneni H."/>
            <person name="Dugan S."/>
            <person name="Gowin J."/>
            <person name="Greiner C."/>
            <person name="Han Y."/>
            <person name="Hu H."/>
            <person name="Hughes D.S.T."/>
            <person name="Huylmans A.-K."/>
            <person name="Kemena C."/>
            <person name="Kremer L.P.M."/>
            <person name="Lee S.L."/>
            <person name="Lopez-Ezquerra A."/>
            <person name="Mallet L."/>
            <person name="Monroy-Kuhn J.M."/>
            <person name="Moser A."/>
            <person name="Murali S.C."/>
            <person name="Muzny D.M."/>
            <person name="Otani S."/>
            <person name="Piulachs M.-D."/>
            <person name="Poelchau M."/>
            <person name="Qu J."/>
            <person name="Schaub F."/>
            <person name="Wada-Katsumata A."/>
            <person name="Worley K.C."/>
            <person name="Xie Q."/>
            <person name="Ylla G."/>
            <person name="Poulsen M."/>
            <person name="Gibbs R.A."/>
            <person name="Schal C."/>
            <person name="Richards S."/>
            <person name="Belles X."/>
            <person name="Korb J."/>
            <person name="Bornberg-Bauer E."/>
        </authorList>
    </citation>
    <scope>NUCLEOTIDE SEQUENCE [LARGE SCALE GENOMIC DNA]</scope>
    <source>
        <tissue evidence="2">Whole body</tissue>
    </source>
</reference>
<dbReference type="Pfam" id="PF26215">
    <property type="entry name" value="HTH_animal"/>
    <property type="match status" value="1"/>
</dbReference>
<dbReference type="EMBL" id="NEVH01013552">
    <property type="protein sequence ID" value="PNF28788.1"/>
    <property type="molecule type" value="Genomic_DNA"/>
</dbReference>
<evidence type="ECO:0000313" key="3">
    <source>
        <dbReference type="Proteomes" id="UP000235965"/>
    </source>
</evidence>
<dbReference type="Pfam" id="PF00078">
    <property type="entry name" value="RVT_1"/>
    <property type="match status" value="1"/>
</dbReference>
<comment type="caution">
    <text evidence="2">The sequence shown here is derived from an EMBL/GenBank/DDBJ whole genome shotgun (WGS) entry which is preliminary data.</text>
</comment>
<dbReference type="CDD" id="cd10442">
    <property type="entry name" value="GIY-YIG_PLEs"/>
    <property type="match status" value="1"/>
</dbReference>
<dbReference type="AlphaFoldDB" id="A0A2J7QJN5"/>
<evidence type="ECO:0000313" key="2">
    <source>
        <dbReference type="EMBL" id="PNF28788.1"/>
    </source>
</evidence>
<dbReference type="CDD" id="cd00304">
    <property type="entry name" value="RT_like"/>
    <property type="match status" value="1"/>
</dbReference>
<dbReference type="PROSITE" id="PS50878">
    <property type="entry name" value="RT_POL"/>
    <property type="match status" value="1"/>
</dbReference>
<name>A0A2J7QJN5_9NEOP</name>
<dbReference type="InParanoid" id="A0A2J7QJN5"/>
<protein>
    <recommendedName>
        <fullName evidence="1">Reverse transcriptase domain-containing protein</fullName>
    </recommendedName>
</protein>
<dbReference type="SUPFAM" id="SSF56672">
    <property type="entry name" value="DNA/RNA polymerases"/>
    <property type="match status" value="1"/>
</dbReference>